<dbReference type="PANTHER" id="PTHR42871">
    <property type="entry name" value="CITRATE SYNTHASE"/>
    <property type="match status" value="1"/>
</dbReference>
<comment type="similarity">
    <text evidence="2 5 7">Belongs to the citrate synthase family.</text>
</comment>
<organism evidence="8 9">
    <name type="scientific">Paxillus involutus ATCC 200175</name>
    <dbReference type="NCBI Taxonomy" id="664439"/>
    <lineage>
        <taxon>Eukaryota</taxon>
        <taxon>Fungi</taxon>
        <taxon>Dikarya</taxon>
        <taxon>Basidiomycota</taxon>
        <taxon>Agaricomycotina</taxon>
        <taxon>Agaricomycetes</taxon>
        <taxon>Agaricomycetidae</taxon>
        <taxon>Boletales</taxon>
        <taxon>Paxilineae</taxon>
        <taxon>Paxillaceae</taxon>
        <taxon>Paxillus</taxon>
    </lineage>
</organism>
<dbReference type="PANTHER" id="PTHR42871:SF1">
    <property type="entry name" value="CITRATE SYNTHASE"/>
    <property type="match status" value="1"/>
</dbReference>
<dbReference type="InterPro" id="IPR036969">
    <property type="entry name" value="Citrate_synthase_sf"/>
</dbReference>
<dbReference type="OrthoDB" id="435022at2759"/>
<evidence type="ECO:0000256" key="7">
    <source>
        <dbReference type="RuleBase" id="RU000441"/>
    </source>
</evidence>
<feature type="active site" evidence="6">
    <location>
        <position position="355"/>
    </location>
</feature>
<evidence type="ECO:0000256" key="2">
    <source>
        <dbReference type="ARBA" id="ARBA00010566"/>
    </source>
</evidence>
<evidence type="ECO:0000256" key="4">
    <source>
        <dbReference type="ARBA" id="ARBA00022679"/>
    </source>
</evidence>
<evidence type="ECO:0000313" key="9">
    <source>
        <dbReference type="Proteomes" id="UP000053647"/>
    </source>
</evidence>
<dbReference type="PRINTS" id="PR00143">
    <property type="entry name" value="CITRTSNTHASE"/>
</dbReference>
<dbReference type="GO" id="GO:0006099">
    <property type="term" value="P:tricarboxylic acid cycle"/>
    <property type="evidence" value="ECO:0007669"/>
    <property type="project" value="UniProtKB-KW"/>
</dbReference>
<evidence type="ECO:0000256" key="6">
    <source>
        <dbReference type="PIRSR" id="PIRSR001369-1"/>
    </source>
</evidence>
<dbReference type="Proteomes" id="UP000053647">
    <property type="component" value="Unassembled WGS sequence"/>
</dbReference>
<gene>
    <name evidence="8" type="ORF">PAXINDRAFT_170514</name>
</gene>
<keyword evidence="9" id="KW-1185">Reference proteome</keyword>
<evidence type="ECO:0000256" key="1">
    <source>
        <dbReference type="ARBA" id="ARBA00005007"/>
    </source>
</evidence>
<dbReference type="InterPro" id="IPR016142">
    <property type="entry name" value="Citrate_synth-like_lrg_a-sub"/>
</dbReference>
<dbReference type="PIRSF" id="PIRSF001369">
    <property type="entry name" value="Citrate_synth"/>
    <property type="match status" value="1"/>
</dbReference>
<dbReference type="Pfam" id="PF00285">
    <property type="entry name" value="Citrate_synt"/>
    <property type="match status" value="1"/>
</dbReference>
<comment type="pathway">
    <text evidence="1">Carbohydrate metabolism.</text>
</comment>
<reference evidence="9" key="2">
    <citation type="submission" date="2015-01" db="EMBL/GenBank/DDBJ databases">
        <title>Evolutionary Origins and Diversification of the Mycorrhizal Mutualists.</title>
        <authorList>
            <consortium name="DOE Joint Genome Institute"/>
            <consortium name="Mycorrhizal Genomics Consortium"/>
            <person name="Kohler A."/>
            <person name="Kuo A."/>
            <person name="Nagy L.G."/>
            <person name="Floudas D."/>
            <person name="Copeland A."/>
            <person name="Barry K.W."/>
            <person name="Cichocki N."/>
            <person name="Veneault-Fourrey C."/>
            <person name="LaButti K."/>
            <person name="Lindquist E.A."/>
            <person name="Lipzen A."/>
            <person name="Lundell T."/>
            <person name="Morin E."/>
            <person name="Murat C."/>
            <person name="Riley R."/>
            <person name="Ohm R."/>
            <person name="Sun H."/>
            <person name="Tunlid A."/>
            <person name="Henrissat B."/>
            <person name="Grigoriev I.V."/>
            <person name="Hibbett D.S."/>
            <person name="Martin F."/>
        </authorList>
    </citation>
    <scope>NUCLEOTIDE SEQUENCE [LARGE SCALE GENOMIC DNA]</scope>
    <source>
        <strain evidence="9">ATCC 200175</strain>
    </source>
</reference>
<dbReference type="SUPFAM" id="SSF48256">
    <property type="entry name" value="Citrate synthase"/>
    <property type="match status" value="1"/>
</dbReference>
<feature type="active site" evidence="6">
    <location>
        <position position="411"/>
    </location>
</feature>
<reference evidence="8 9" key="1">
    <citation type="submission" date="2014-06" db="EMBL/GenBank/DDBJ databases">
        <authorList>
            <consortium name="DOE Joint Genome Institute"/>
            <person name="Kuo A."/>
            <person name="Kohler A."/>
            <person name="Nagy L.G."/>
            <person name="Floudas D."/>
            <person name="Copeland A."/>
            <person name="Barry K.W."/>
            <person name="Cichocki N."/>
            <person name="Veneault-Fourrey C."/>
            <person name="LaButti K."/>
            <person name="Lindquist E.A."/>
            <person name="Lipzen A."/>
            <person name="Lundell T."/>
            <person name="Morin E."/>
            <person name="Murat C."/>
            <person name="Sun H."/>
            <person name="Tunlid A."/>
            <person name="Henrissat B."/>
            <person name="Grigoriev I.V."/>
            <person name="Hibbett D.S."/>
            <person name="Martin F."/>
            <person name="Nordberg H.P."/>
            <person name="Cantor M.N."/>
            <person name="Hua S.X."/>
        </authorList>
    </citation>
    <scope>NUCLEOTIDE SEQUENCE [LARGE SCALE GENOMIC DNA]</scope>
    <source>
        <strain evidence="8 9">ATCC 200175</strain>
    </source>
</reference>
<protein>
    <recommendedName>
        <fullName evidence="5 7">Citrate synthase</fullName>
    </recommendedName>
</protein>
<dbReference type="FunFam" id="1.10.230.10:FF:000002">
    <property type="entry name" value="Citrate synthase"/>
    <property type="match status" value="1"/>
</dbReference>
<dbReference type="GO" id="GO:0046912">
    <property type="term" value="F:acyltransferase activity, acyl groups converted into alkyl on transfer"/>
    <property type="evidence" value="ECO:0007669"/>
    <property type="project" value="InterPro"/>
</dbReference>
<sequence>MGKDTLSSKLPQAHEDSLTVIDNRTGKQYKVPITHNFIPAPFFKSIRAPSGPKDRPEDESERGLRVFDRGFLNTAVIQSSITYIDGDNGILRYRGYPIEQLASKSSFLECAYLLIYGSLPTQSQLSLFDREVLLHGLMHADAAGFFRSFRYDAHPMAILTSAFAYLGSYYGEANPSLQGQDLYTKCAKGDPVALQNMDKQIFRLIGKATTLAAMAYRVRQGREFVVPPTGMSYTESFLYQLDHLSPTDAFSTSSSSSTTPYKPHPVLARALDILFILHADHELNASSTTVLQTGSSLPDPYSVVAAGCASLYGPLHGGANEAVIRMLISIGSPENVPAFLAAVKRREKVLSGFGHRVYKTSDPRSFIIRKVADEVFAVTGPDPLLDTAMALHDAALKDDYFVSRKLAPNVDFWSGLIYRAMGFPMDFFPVLFVVPRVVGWLAHWRQMMLSPEGVKIWRPRQVYVGPPERPLVPLNEREAVEGTGKEPSIIAHSGMTKRRGLAEAGSLGVVKSKL</sequence>
<keyword evidence="3" id="KW-0816">Tricarboxylic acid cycle</keyword>
<proteinExistence type="inferred from homology"/>
<keyword evidence="4 5" id="KW-0808">Transferase</keyword>
<dbReference type="EMBL" id="KN819352">
    <property type="protein sequence ID" value="KIJ13449.1"/>
    <property type="molecule type" value="Genomic_DNA"/>
</dbReference>
<dbReference type="Gene3D" id="1.10.230.10">
    <property type="entry name" value="Cytochrome P450-Terp, domain 2"/>
    <property type="match status" value="1"/>
</dbReference>
<name>A0A0C9SVL7_PAXIN</name>
<dbReference type="InterPro" id="IPR002020">
    <property type="entry name" value="Citrate_synthase"/>
</dbReference>
<evidence type="ECO:0000256" key="3">
    <source>
        <dbReference type="ARBA" id="ARBA00022532"/>
    </source>
</evidence>
<dbReference type="PROSITE" id="PS00480">
    <property type="entry name" value="CITRATE_SYNTHASE"/>
    <property type="match status" value="1"/>
</dbReference>
<dbReference type="Gene3D" id="1.10.580.10">
    <property type="entry name" value="Citrate Synthase, domain 1"/>
    <property type="match status" value="1"/>
</dbReference>
<evidence type="ECO:0000256" key="5">
    <source>
        <dbReference type="PIRNR" id="PIRNR001369"/>
    </source>
</evidence>
<accession>A0A0C9SVL7</accession>
<dbReference type="HOGENOM" id="CLU_025068_0_1_1"/>
<dbReference type="InterPro" id="IPR019810">
    <property type="entry name" value="Citrate_synthase_AS"/>
</dbReference>
<dbReference type="InterPro" id="IPR016143">
    <property type="entry name" value="Citrate_synth-like_sm_a-sub"/>
</dbReference>
<dbReference type="InterPro" id="IPR024176">
    <property type="entry name" value="Citrate_synthase_bac-typ"/>
</dbReference>
<evidence type="ECO:0000313" key="8">
    <source>
        <dbReference type="EMBL" id="KIJ13449.1"/>
    </source>
</evidence>
<dbReference type="AlphaFoldDB" id="A0A0C9SVL7"/>